<dbReference type="InterPro" id="IPR050182">
    <property type="entry name" value="Cytochrome_P450_fam2"/>
</dbReference>
<evidence type="ECO:0000256" key="2">
    <source>
        <dbReference type="ARBA" id="ARBA00022723"/>
    </source>
</evidence>
<evidence type="ECO:0000256" key="4">
    <source>
        <dbReference type="ARBA" id="ARBA00023033"/>
    </source>
</evidence>
<dbReference type="PANTHER" id="PTHR24300">
    <property type="entry name" value="CYTOCHROME P450 508A4-RELATED"/>
    <property type="match status" value="1"/>
</dbReference>
<dbReference type="AlphaFoldDB" id="A0A8X6V9D2"/>
<dbReference type="GO" id="GO:0006805">
    <property type="term" value="P:xenobiotic metabolic process"/>
    <property type="evidence" value="ECO:0007669"/>
    <property type="project" value="TreeGrafter"/>
</dbReference>
<keyword evidence="6" id="KW-1185">Reference proteome</keyword>
<evidence type="ECO:0000313" key="5">
    <source>
        <dbReference type="EMBL" id="GFX99243.1"/>
    </source>
</evidence>
<dbReference type="PANTHER" id="PTHR24300:SF375">
    <property type="entry name" value="CYTOCHROME P450 FAMILY"/>
    <property type="match status" value="1"/>
</dbReference>
<keyword evidence="4" id="KW-0503">Monooxygenase</keyword>
<dbReference type="EMBL" id="BMAU01021206">
    <property type="protein sequence ID" value="GFX99243.1"/>
    <property type="molecule type" value="Genomic_DNA"/>
</dbReference>
<sequence length="171" mass="19614">MLRLKCPPVGVVRKSGEGFQLRCRPRHFTVAQNYKPGITPPGPRGWPIVGYIPYMSSKPYLDFQKLAKIYGPVFSLQLGSQYVVVLNDFQSTKDAFAQDAFMGRPPESPFDVSEESLETQAFIGLPWKEQRRFSLHILKDLGFGKSKLDDMIKVFRFYFLTKNESHDENIC</sequence>
<protein>
    <submittedName>
        <fullName evidence="5">Cytochrome P450 18a1</fullName>
    </submittedName>
</protein>
<dbReference type="SUPFAM" id="SSF48264">
    <property type="entry name" value="Cytochrome P450"/>
    <property type="match status" value="1"/>
</dbReference>
<dbReference type="InterPro" id="IPR036396">
    <property type="entry name" value="Cyt_P450_sf"/>
</dbReference>
<dbReference type="InterPro" id="IPR001128">
    <property type="entry name" value="Cyt_P450"/>
</dbReference>
<organism evidence="5 6">
    <name type="scientific">Trichonephila clavipes</name>
    <name type="common">Golden silk orbweaver</name>
    <name type="synonym">Nephila clavipes</name>
    <dbReference type="NCBI Taxonomy" id="2585209"/>
    <lineage>
        <taxon>Eukaryota</taxon>
        <taxon>Metazoa</taxon>
        <taxon>Ecdysozoa</taxon>
        <taxon>Arthropoda</taxon>
        <taxon>Chelicerata</taxon>
        <taxon>Arachnida</taxon>
        <taxon>Araneae</taxon>
        <taxon>Araneomorphae</taxon>
        <taxon>Entelegynae</taxon>
        <taxon>Araneoidea</taxon>
        <taxon>Nephilidae</taxon>
        <taxon>Trichonephila</taxon>
    </lineage>
</organism>
<proteinExistence type="inferred from homology"/>
<comment type="similarity">
    <text evidence="1">Belongs to the cytochrome P450 family.</text>
</comment>
<dbReference type="GO" id="GO:0016712">
    <property type="term" value="F:oxidoreductase activity, acting on paired donors, with incorporation or reduction of molecular oxygen, reduced flavin or flavoprotein as one donor, and incorporation of one atom of oxygen"/>
    <property type="evidence" value="ECO:0007669"/>
    <property type="project" value="TreeGrafter"/>
</dbReference>
<evidence type="ECO:0000313" key="6">
    <source>
        <dbReference type="Proteomes" id="UP000887159"/>
    </source>
</evidence>
<dbReference type="GO" id="GO:0005506">
    <property type="term" value="F:iron ion binding"/>
    <property type="evidence" value="ECO:0007669"/>
    <property type="project" value="InterPro"/>
</dbReference>
<gene>
    <name evidence="5" type="primary">Cyp18a1</name>
    <name evidence="5" type="ORF">TNCV_2494241</name>
</gene>
<dbReference type="Gene3D" id="1.10.630.10">
    <property type="entry name" value="Cytochrome P450"/>
    <property type="match status" value="1"/>
</dbReference>
<evidence type="ECO:0000256" key="1">
    <source>
        <dbReference type="ARBA" id="ARBA00010617"/>
    </source>
</evidence>
<dbReference type="GO" id="GO:0006082">
    <property type="term" value="P:organic acid metabolic process"/>
    <property type="evidence" value="ECO:0007669"/>
    <property type="project" value="TreeGrafter"/>
</dbReference>
<keyword evidence="3" id="KW-0408">Iron</keyword>
<name>A0A8X6V9D2_TRICX</name>
<dbReference type="Pfam" id="PF00067">
    <property type="entry name" value="p450"/>
    <property type="match status" value="1"/>
</dbReference>
<comment type="caution">
    <text evidence="5">The sequence shown here is derived from an EMBL/GenBank/DDBJ whole genome shotgun (WGS) entry which is preliminary data.</text>
</comment>
<reference evidence="5" key="1">
    <citation type="submission" date="2020-08" db="EMBL/GenBank/DDBJ databases">
        <title>Multicomponent nature underlies the extraordinary mechanical properties of spider dragline silk.</title>
        <authorList>
            <person name="Kono N."/>
            <person name="Nakamura H."/>
            <person name="Mori M."/>
            <person name="Yoshida Y."/>
            <person name="Ohtoshi R."/>
            <person name="Malay A.D."/>
            <person name="Moran D.A.P."/>
            <person name="Tomita M."/>
            <person name="Numata K."/>
            <person name="Arakawa K."/>
        </authorList>
    </citation>
    <scope>NUCLEOTIDE SEQUENCE</scope>
</reference>
<keyword evidence="2" id="KW-0479">Metal-binding</keyword>
<keyword evidence="4" id="KW-0560">Oxidoreductase</keyword>
<dbReference type="Proteomes" id="UP000887159">
    <property type="component" value="Unassembled WGS sequence"/>
</dbReference>
<accession>A0A8X6V9D2</accession>
<dbReference type="GO" id="GO:0020037">
    <property type="term" value="F:heme binding"/>
    <property type="evidence" value="ECO:0007669"/>
    <property type="project" value="InterPro"/>
</dbReference>
<evidence type="ECO:0000256" key="3">
    <source>
        <dbReference type="ARBA" id="ARBA00023004"/>
    </source>
</evidence>
<dbReference type="GO" id="GO:0005737">
    <property type="term" value="C:cytoplasm"/>
    <property type="evidence" value="ECO:0007669"/>
    <property type="project" value="TreeGrafter"/>
</dbReference>